<evidence type="ECO:0000256" key="1">
    <source>
        <dbReference type="HAMAP-Rule" id="MF_02105"/>
    </source>
</evidence>
<organism evidence="3 4">
    <name type="scientific">Pseudogracilibacillus auburnensis</name>
    <dbReference type="NCBI Taxonomy" id="1494959"/>
    <lineage>
        <taxon>Bacteria</taxon>
        <taxon>Bacillati</taxon>
        <taxon>Bacillota</taxon>
        <taxon>Bacilli</taxon>
        <taxon>Bacillales</taxon>
        <taxon>Bacillaceae</taxon>
        <taxon>Pseudogracilibacillus</taxon>
    </lineage>
</organism>
<dbReference type="GO" id="GO:0006089">
    <property type="term" value="P:lactate metabolic process"/>
    <property type="evidence" value="ECO:0007669"/>
    <property type="project" value="UniProtKB-UniRule"/>
</dbReference>
<dbReference type="EMBL" id="QJJQ01000008">
    <property type="protein sequence ID" value="PXW86298.1"/>
    <property type="molecule type" value="Genomic_DNA"/>
</dbReference>
<accession>A0A2V3VZR7</accession>
<comment type="similarity">
    <text evidence="1">Belongs to the LutA/YkgE family.</text>
</comment>
<name>A0A2V3VZR7_9BACI</name>
<gene>
    <name evidence="1" type="primary">lutA</name>
    <name evidence="3" type="ORF">DFR56_108113</name>
</gene>
<dbReference type="InterPro" id="IPR004017">
    <property type="entry name" value="Cys_rich_dom"/>
</dbReference>
<evidence type="ECO:0000313" key="4">
    <source>
        <dbReference type="Proteomes" id="UP000247978"/>
    </source>
</evidence>
<keyword evidence="4" id="KW-1185">Reference proteome</keyword>
<dbReference type="GO" id="GO:0005829">
    <property type="term" value="C:cytosol"/>
    <property type="evidence" value="ECO:0007669"/>
    <property type="project" value="TreeGrafter"/>
</dbReference>
<dbReference type="GO" id="GO:0016491">
    <property type="term" value="F:oxidoreductase activity"/>
    <property type="evidence" value="ECO:0007669"/>
    <property type="project" value="UniProtKB-ARBA"/>
</dbReference>
<dbReference type="Proteomes" id="UP000247978">
    <property type="component" value="Unassembled WGS sequence"/>
</dbReference>
<dbReference type="HAMAP" id="MF_02105">
    <property type="entry name" value="LutA"/>
    <property type="match status" value="1"/>
</dbReference>
<dbReference type="PANTHER" id="PTHR30296:SF0">
    <property type="entry name" value="LACTATE UTILIZATION PROTEIN A"/>
    <property type="match status" value="1"/>
</dbReference>
<dbReference type="AlphaFoldDB" id="A0A2V3VZR7"/>
<feature type="domain" description="Cysteine-rich" evidence="2">
    <location>
        <begin position="4"/>
        <end position="85"/>
    </location>
</feature>
<dbReference type="InterPro" id="IPR022822">
    <property type="entry name" value="LutA"/>
</dbReference>
<evidence type="ECO:0000259" key="2">
    <source>
        <dbReference type="Pfam" id="PF02754"/>
    </source>
</evidence>
<sequence length="239" mass="26564">MMKVSLFITCLCDMFHPNIGKDTVEVLERFGCDVDFPEAQTCCGQPAFNSGYLRQSKKAMKQMIRSFEHAHYIVGPSGSCVSMLKEYPQIFVGDKEWEEKAKEFAEKVYELTQFLVDVLKVTNVGSNFKGTVTYHPSCHMTRILGVKDAPVILLQNIKGVDLIELPKKENCCGFGGTFAIKNAAISSEMAAEKSQHISETKAEYLVGGDMACLMNIGGMMSREGKNVKVIHIAEILNCR</sequence>
<comment type="function">
    <text evidence="1">Is involved in L-lactate degradation and allows cells to grow with lactate as the sole carbon source.</text>
</comment>
<proteinExistence type="inferred from homology"/>
<protein>
    <recommendedName>
        <fullName evidence="1">Lactate utilization protein A</fullName>
    </recommendedName>
</protein>
<feature type="domain" description="Cysteine-rich" evidence="2">
    <location>
        <begin position="132"/>
        <end position="216"/>
    </location>
</feature>
<evidence type="ECO:0000313" key="3">
    <source>
        <dbReference type="EMBL" id="PXW86298.1"/>
    </source>
</evidence>
<comment type="caution">
    <text evidence="3">The sequence shown here is derived from an EMBL/GenBank/DDBJ whole genome shotgun (WGS) entry which is preliminary data.</text>
</comment>
<reference evidence="3 4" key="1">
    <citation type="submission" date="2018-05" db="EMBL/GenBank/DDBJ databases">
        <title>Genomic Encyclopedia of Type Strains, Phase IV (KMG-IV): sequencing the most valuable type-strain genomes for metagenomic binning, comparative biology and taxonomic classification.</title>
        <authorList>
            <person name="Goeker M."/>
        </authorList>
    </citation>
    <scope>NUCLEOTIDE SEQUENCE [LARGE SCALE GENOMIC DNA]</scope>
    <source>
        <strain evidence="3 4">DSM 28556</strain>
    </source>
</reference>
<dbReference type="Pfam" id="PF02754">
    <property type="entry name" value="CCG"/>
    <property type="match status" value="2"/>
</dbReference>
<dbReference type="PANTHER" id="PTHR30296">
    <property type="entry name" value="UNCHARACTERIZED PROTEIN YKGE"/>
    <property type="match status" value="1"/>
</dbReference>